<dbReference type="Pfam" id="PF10551">
    <property type="entry name" value="MULE"/>
    <property type="match status" value="1"/>
</dbReference>
<dbReference type="PANTHER" id="PTHR36749">
    <property type="entry name" value="F7O18.3 PROTEIN"/>
    <property type="match status" value="1"/>
</dbReference>
<feature type="region of interest" description="Disordered" evidence="5">
    <location>
        <begin position="1"/>
        <end position="75"/>
    </location>
</feature>
<dbReference type="InterPro" id="IPR018289">
    <property type="entry name" value="MULE_transposase_dom"/>
</dbReference>
<feature type="compositionally biased region" description="Basic and acidic residues" evidence="5">
    <location>
        <begin position="894"/>
        <end position="909"/>
    </location>
</feature>
<keyword evidence="2 4" id="KW-0863">Zinc-finger</keyword>
<feature type="compositionally biased region" description="Basic and acidic residues" evidence="5">
    <location>
        <begin position="1165"/>
        <end position="1177"/>
    </location>
</feature>
<keyword evidence="3" id="KW-0862">Zinc</keyword>
<feature type="compositionally biased region" description="Basic and acidic residues" evidence="5">
    <location>
        <begin position="916"/>
        <end position="926"/>
    </location>
</feature>
<dbReference type="Pfam" id="PF04434">
    <property type="entry name" value="SWIM"/>
    <property type="match status" value="1"/>
</dbReference>
<accession>A0AAQ3TIY9</accession>
<feature type="domain" description="SWIM-type" evidence="6">
    <location>
        <begin position="806"/>
        <end position="838"/>
    </location>
</feature>
<sequence>MSSDDLFEGLPPPAAAAPAGGGAGAGSLTPPHPPAALPPPPPKPALKSSLKRSKPSSDAVTTSPPAPATAAPEDQGEISAPSLLVLSERDALWLLLLLLLLLLSLWIGTRQNLHSTMDAVGALSVRFHFGGEFFKDGKKMHYRGGKEAVSYIDRDKVSLPEVVGKLLDHCSVPDGTLLHWLCPGKELEGGLRVLVDDKACLYMSDCIVEGGIAEIYVEGMPVQNVSVDEDSKVAVATYFEDEKGSEDEEEEEAEAGSSEEDSDYMPGDDCSSEEDEETVEILKKFKDFKRKLKRNQVATLDDVEIDRLALKATGYDEIEDEGNDTPYDESDDEESVEEVGSDGELRKKRDSYKRFNSEAAVPKFELGMKFSGKKEFRNAIVRHCLHERKVINFIKDEPTRVRAKCDWTNCPWVCLCSKTSRSNSWQIVTLKGEHNCPPRRDNRYVTCRRIAEKYEKFIMANPAWKIKEMKTRVQEEMFADVSISKLKKAKAIVMEKVLDSAKGQYERLYDYQMELLRSNPGSTVVINSDADVEPPTFRRMYICLEACKKGFMAGCRKVVGLDGCFFKGAANGELLHAIGRDANNQMFPIAWAVVDKENDENWDWFCGLLFGDLSVGVGKDWVFISNQKKGILNAVDKWAPEAEHRNCARHIYANWMEEFSDKDLQKKFWACAKAPCIMLFNLARARLAQDTTEGAQAILNTHPQHWSRAWFRLGGNCDSVDNNLCESFNKWIVEARTYPIITMLEAIRRKVMVRIQEQRSKSERWMGRICPNILKKLNTYITQSRCCHAISNGADKFEVKHFDHRFIVDLEAKTCSCRYWQLAGLPCCHAISSIYHKTETLDDYIADCYTVDQFKQAYSHCLQPVEGMESWPVSPGPKLGAPSYVKMPGRGRPKKEMPGRGRPKKEMPGRGRPKKERKEPTEEPKGGKVSRRGTVIRCGKCRGIGHNRATCGRSGSAPSIAVPEKRLRFRTTVDASETQIVEAMQKIASHIGNTSKFSKASKLALQLIEAGSVKPGTISHFFAILEAAMSSPGACNEPPVRADYHTLFDAAQDVAELFNQQQKNQFGIWLLHAVVANDLFTDDSFVFSKAVGKVKDAISALPVATVDDDSDEDAALSAASKTGETESKADDSAPTAGSNSPPHDSTHAAAESGGESSDPFGLDGLLEHKPKKSERAREKAVVALNRKAEEDESRRFLKSQREALLKCLEIAARRYRVPWTQTAIDIFAKHAYDNVARFTRQQRDAIVKLWNSIKEQQIRRKQGKSVSGKLDVNAFEYLQEKYSHEKISIRHSVGGGGERRATQWLG</sequence>
<dbReference type="Pfam" id="PF26130">
    <property type="entry name" value="PB1-like"/>
    <property type="match status" value="1"/>
</dbReference>
<evidence type="ECO:0000256" key="4">
    <source>
        <dbReference type="PROSITE-ProRule" id="PRU00325"/>
    </source>
</evidence>
<keyword evidence="8" id="KW-1185">Reference proteome</keyword>
<reference evidence="7 8" key="1">
    <citation type="submission" date="2024-02" db="EMBL/GenBank/DDBJ databases">
        <title>High-quality chromosome-scale genome assembly of Pensacola bahiagrass (Paspalum notatum Flugge var. saurae).</title>
        <authorList>
            <person name="Vega J.M."/>
            <person name="Podio M."/>
            <person name="Orjuela J."/>
            <person name="Siena L.A."/>
            <person name="Pessino S.C."/>
            <person name="Combes M.C."/>
            <person name="Mariac C."/>
            <person name="Albertini E."/>
            <person name="Pupilli F."/>
            <person name="Ortiz J.P.A."/>
            <person name="Leblanc O."/>
        </authorList>
    </citation>
    <scope>NUCLEOTIDE SEQUENCE [LARGE SCALE GENOMIC DNA]</scope>
    <source>
        <strain evidence="7">R1</strain>
        <tissue evidence="7">Leaf</tissue>
    </source>
</reference>
<feature type="compositionally biased region" description="Low complexity" evidence="5">
    <location>
        <begin position="56"/>
        <end position="72"/>
    </location>
</feature>
<gene>
    <name evidence="7" type="ORF">U9M48_021462</name>
</gene>
<dbReference type="PROSITE" id="PS50966">
    <property type="entry name" value="ZF_SWIM"/>
    <property type="match status" value="1"/>
</dbReference>
<evidence type="ECO:0000256" key="1">
    <source>
        <dbReference type="ARBA" id="ARBA00022723"/>
    </source>
</evidence>
<protein>
    <recommendedName>
        <fullName evidence="6">SWIM-type domain-containing protein</fullName>
    </recommendedName>
</protein>
<feature type="region of interest" description="Disordered" evidence="5">
    <location>
        <begin position="1109"/>
        <end position="1177"/>
    </location>
</feature>
<keyword evidence="1" id="KW-0479">Metal-binding</keyword>
<dbReference type="PANTHER" id="PTHR36749:SF1">
    <property type="entry name" value="F7O18.3 PROTEIN"/>
    <property type="match status" value="1"/>
</dbReference>
<dbReference type="Pfam" id="PF03108">
    <property type="entry name" value="DBD_Tnp_Mut"/>
    <property type="match status" value="1"/>
</dbReference>
<feature type="region of interest" description="Disordered" evidence="5">
    <location>
        <begin position="872"/>
        <end position="931"/>
    </location>
</feature>
<dbReference type="Proteomes" id="UP001341281">
    <property type="component" value="Chromosome 05"/>
</dbReference>
<evidence type="ECO:0000313" key="7">
    <source>
        <dbReference type="EMBL" id="WVZ73115.1"/>
    </source>
</evidence>
<evidence type="ECO:0000256" key="5">
    <source>
        <dbReference type="SAM" id="MobiDB-lite"/>
    </source>
</evidence>
<feature type="region of interest" description="Disordered" evidence="5">
    <location>
        <begin position="315"/>
        <end position="347"/>
    </location>
</feature>
<dbReference type="InterPro" id="IPR006564">
    <property type="entry name" value="Znf_PMZ"/>
</dbReference>
<dbReference type="InterPro" id="IPR058594">
    <property type="entry name" value="PB1-like_dom_pln"/>
</dbReference>
<dbReference type="GO" id="GO:0008270">
    <property type="term" value="F:zinc ion binding"/>
    <property type="evidence" value="ECO:0007669"/>
    <property type="project" value="UniProtKB-KW"/>
</dbReference>
<feature type="compositionally biased region" description="Acidic residues" evidence="5">
    <location>
        <begin position="243"/>
        <end position="263"/>
    </location>
</feature>
<proteinExistence type="predicted"/>
<evidence type="ECO:0000256" key="3">
    <source>
        <dbReference type="ARBA" id="ARBA00022833"/>
    </source>
</evidence>
<dbReference type="EMBL" id="CP144749">
    <property type="protein sequence ID" value="WVZ73115.1"/>
    <property type="molecule type" value="Genomic_DNA"/>
</dbReference>
<evidence type="ECO:0000256" key="2">
    <source>
        <dbReference type="ARBA" id="ARBA00022771"/>
    </source>
</evidence>
<dbReference type="InterPro" id="IPR004332">
    <property type="entry name" value="Transposase_MuDR"/>
</dbReference>
<organism evidence="7 8">
    <name type="scientific">Paspalum notatum var. saurae</name>
    <dbReference type="NCBI Taxonomy" id="547442"/>
    <lineage>
        <taxon>Eukaryota</taxon>
        <taxon>Viridiplantae</taxon>
        <taxon>Streptophyta</taxon>
        <taxon>Embryophyta</taxon>
        <taxon>Tracheophyta</taxon>
        <taxon>Spermatophyta</taxon>
        <taxon>Magnoliopsida</taxon>
        <taxon>Liliopsida</taxon>
        <taxon>Poales</taxon>
        <taxon>Poaceae</taxon>
        <taxon>PACMAD clade</taxon>
        <taxon>Panicoideae</taxon>
        <taxon>Andropogonodae</taxon>
        <taxon>Paspaleae</taxon>
        <taxon>Paspalinae</taxon>
        <taxon>Paspalum</taxon>
    </lineage>
</organism>
<evidence type="ECO:0000313" key="8">
    <source>
        <dbReference type="Proteomes" id="UP001341281"/>
    </source>
</evidence>
<dbReference type="InterPro" id="IPR007527">
    <property type="entry name" value="Znf_SWIM"/>
</dbReference>
<name>A0AAQ3TIY9_PASNO</name>
<feature type="region of interest" description="Disordered" evidence="5">
    <location>
        <begin position="239"/>
        <end position="276"/>
    </location>
</feature>
<feature type="compositionally biased region" description="Acidic residues" evidence="5">
    <location>
        <begin position="316"/>
        <end position="341"/>
    </location>
</feature>
<dbReference type="SMART" id="SM00575">
    <property type="entry name" value="ZnF_PMZ"/>
    <property type="match status" value="1"/>
</dbReference>
<evidence type="ECO:0000259" key="6">
    <source>
        <dbReference type="PROSITE" id="PS50966"/>
    </source>
</evidence>
<feature type="compositionally biased region" description="Pro residues" evidence="5">
    <location>
        <begin position="30"/>
        <end position="44"/>
    </location>
</feature>